<protein>
    <submittedName>
        <fullName evidence="2">Uncharacterized protein</fullName>
    </submittedName>
</protein>
<dbReference type="InterPro" id="IPR013098">
    <property type="entry name" value="Ig_I-set"/>
</dbReference>
<gene>
    <name evidence="2" type="ORF">CGI_10027667</name>
</gene>
<accession>K1QRU6</accession>
<dbReference type="InterPro" id="IPR036179">
    <property type="entry name" value="Ig-like_dom_sf"/>
</dbReference>
<dbReference type="PANTHER" id="PTHR14340:SF9">
    <property type="entry name" value="FIBRONECTIN TYPE-III DOMAIN-CONTAINING PROTEIN"/>
    <property type="match status" value="1"/>
</dbReference>
<organism evidence="2">
    <name type="scientific">Magallana gigas</name>
    <name type="common">Pacific oyster</name>
    <name type="synonym">Crassostrea gigas</name>
    <dbReference type="NCBI Taxonomy" id="29159"/>
    <lineage>
        <taxon>Eukaryota</taxon>
        <taxon>Metazoa</taxon>
        <taxon>Spiralia</taxon>
        <taxon>Lophotrochozoa</taxon>
        <taxon>Mollusca</taxon>
        <taxon>Bivalvia</taxon>
        <taxon>Autobranchia</taxon>
        <taxon>Pteriomorphia</taxon>
        <taxon>Ostreida</taxon>
        <taxon>Ostreoidea</taxon>
        <taxon>Ostreidae</taxon>
        <taxon>Magallana</taxon>
    </lineage>
</organism>
<dbReference type="InterPro" id="IPR007110">
    <property type="entry name" value="Ig-like_dom"/>
</dbReference>
<evidence type="ECO:0000313" key="2">
    <source>
        <dbReference type="EMBL" id="EKC31555.1"/>
    </source>
</evidence>
<dbReference type="AlphaFoldDB" id="K1QRU6"/>
<dbReference type="HOGENOM" id="CLU_795138_0_0_1"/>
<dbReference type="SUPFAM" id="SSF48726">
    <property type="entry name" value="Immunoglobulin"/>
    <property type="match status" value="2"/>
</dbReference>
<dbReference type="InParanoid" id="K1QRU6"/>
<dbReference type="SUPFAM" id="SSF49265">
    <property type="entry name" value="Fibronectin type III"/>
    <property type="match status" value="1"/>
</dbReference>
<dbReference type="Pfam" id="PF07679">
    <property type="entry name" value="I-set"/>
    <property type="match status" value="1"/>
</dbReference>
<dbReference type="InterPro" id="IPR013783">
    <property type="entry name" value="Ig-like_fold"/>
</dbReference>
<dbReference type="EMBL" id="JH816755">
    <property type="protein sequence ID" value="EKC31555.1"/>
    <property type="molecule type" value="Genomic_DNA"/>
</dbReference>
<dbReference type="PROSITE" id="PS50835">
    <property type="entry name" value="IG_LIKE"/>
    <property type="match status" value="1"/>
</dbReference>
<evidence type="ECO:0000256" key="1">
    <source>
        <dbReference type="ARBA" id="ARBA00023319"/>
    </source>
</evidence>
<dbReference type="PANTHER" id="PTHR14340">
    <property type="entry name" value="MICROFIBRIL-ASSOCIATED GLYCOPROTEIN 3"/>
    <property type="match status" value="1"/>
</dbReference>
<keyword evidence="1" id="KW-0393">Immunoglobulin domain</keyword>
<proteinExistence type="predicted"/>
<name>K1QRU6_MAGGI</name>
<reference evidence="2" key="1">
    <citation type="journal article" date="2012" name="Nature">
        <title>The oyster genome reveals stress adaptation and complexity of shell formation.</title>
        <authorList>
            <person name="Zhang G."/>
            <person name="Fang X."/>
            <person name="Guo X."/>
            <person name="Li L."/>
            <person name="Luo R."/>
            <person name="Xu F."/>
            <person name="Yang P."/>
            <person name="Zhang L."/>
            <person name="Wang X."/>
            <person name="Qi H."/>
            <person name="Xiong Z."/>
            <person name="Que H."/>
            <person name="Xie Y."/>
            <person name="Holland P.W."/>
            <person name="Paps J."/>
            <person name="Zhu Y."/>
            <person name="Wu F."/>
            <person name="Chen Y."/>
            <person name="Wang J."/>
            <person name="Peng C."/>
            <person name="Meng J."/>
            <person name="Yang L."/>
            <person name="Liu J."/>
            <person name="Wen B."/>
            <person name="Zhang N."/>
            <person name="Huang Z."/>
            <person name="Zhu Q."/>
            <person name="Feng Y."/>
            <person name="Mount A."/>
            <person name="Hedgecock D."/>
            <person name="Xu Z."/>
            <person name="Liu Y."/>
            <person name="Domazet-Loso T."/>
            <person name="Du Y."/>
            <person name="Sun X."/>
            <person name="Zhang S."/>
            <person name="Liu B."/>
            <person name="Cheng P."/>
            <person name="Jiang X."/>
            <person name="Li J."/>
            <person name="Fan D."/>
            <person name="Wang W."/>
            <person name="Fu W."/>
            <person name="Wang T."/>
            <person name="Wang B."/>
            <person name="Zhang J."/>
            <person name="Peng Z."/>
            <person name="Li Y."/>
            <person name="Li N."/>
            <person name="Wang J."/>
            <person name="Chen M."/>
            <person name="He Y."/>
            <person name="Tan F."/>
            <person name="Song X."/>
            <person name="Zheng Q."/>
            <person name="Huang R."/>
            <person name="Yang H."/>
            <person name="Du X."/>
            <person name="Chen L."/>
            <person name="Yang M."/>
            <person name="Gaffney P.M."/>
            <person name="Wang S."/>
            <person name="Luo L."/>
            <person name="She Z."/>
            <person name="Ming Y."/>
            <person name="Huang W."/>
            <person name="Zhang S."/>
            <person name="Huang B."/>
            <person name="Zhang Y."/>
            <person name="Qu T."/>
            <person name="Ni P."/>
            <person name="Miao G."/>
            <person name="Wang J."/>
            <person name="Wang Q."/>
            <person name="Steinberg C.E."/>
            <person name="Wang H."/>
            <person name="Li N."/>
            <person name="Qian L."/>
            <person name="Zhang G."/>
            <person name="Li Y."/>
            <person name="Yang H."/>
            <person name="Liu X."/>
            <person name="Wang J."/>
            <person name="Yin Y."/>
            <person name="Wang J."/>
        </authorList>
    </citation>
    <scope>NUCLEOTIDE SEQUENCE [LARGE SCALE GENOMIC DNA]</scope>
    <source>
        <strain evidence="2">05x7-T-G4-1.051#20</strain>
    </source>
</reference>
<dbReference type="InterPro" id="IPR036116">
    <property type="entry name" value="FN3_sf"/>
</dbReference>
<sequence>MSRVPTSQENLLLLCFTGLRLIQTLDCNDPPVVSPLPNVKHVVGDHVKITCVVTAGNPSSTTVYWTKSGNSGFGQSDGPILATGQTVRVSEGQSSRLSTSVSSNPASNVSWFKDNVLLLIQPQVNGTTSYTIARTECTDTGPFLVVASSPRLAEGGSSVELSVGSNRYLNGHVLVLSFPQPNASLTLQNGALNTLITLRIETKADNLFTIMLIRSNAQPNVFGKYVLDVTNQYGGTKIDINIIPKSKPFPAAQIKVNCGHEDAFITWQSSYFGYEQQYSYVQYSTDNIKFVNGSDYIAEDNKQEILQITVSDLQDSSVYYFRVNTFNRYGLSSSMSTNCSTGTTQGFCF</sequence>
<dbReference type="Gene3D" id="2.60.40.10">
    <property type="entry name" value="Immunoglobulins"/>
    <property type="match status" value="3"/>
</dbReference>